<dbReference type="GO" id="GO:0043409">
    <property type="term" value="P:negative regulation of MAPK cascade"/>
    <property type="evidence" value="ECO:0007669"/>
    <property type="project" value="TreeGrafter"/>
</dbReference>
<evidence type="ECO:0000313" key="7">
    <source>
        <dbReference type="Proteomes" id="UP000023152"/>
    </source>
</evidence>
<dbReference type="PROSITE" id="PS00383">
    <property type="entry name" value="TYR_PHOSPHATASE_1"/>
    <property type="match status" value="1"/>
</dbReference>
<accession>X6LX27</accession>
<dbReference type="PANTHER" id="PTHR10159">
    <property type="entry name" value="DUAL SPECIFICITY PROTEIN PHOSPHATASE"/>
    <property type="match status" value="1"/>
</dbReference>
<name>X6LX27_RETFI</name>
<sequence length="221" mass="25356">MTFLPKEEAELSTKSSSVKTILTFPIEISATTCSKLWIGSVDVAMNYYPKKTQQTQETNVGLIINVAKRTGKDKSEVREKMKIEYLTLSENSDISALSRVCEKAFPLIYETLFNQQKNVIIHCSEGKTRSPTLGYLFLIYGLGWESSKAQSYFKACKLMSCILTTSKNADHYFAKLKLKTNPDNVMKESAILLLEIYQREILLNLFIWFCEHFKKTFSTFF</sequence>
<dbReference type="Proteomes" id="UP000023152">
    <property type="component" value="Unassembled WGS sequence"/>
</dbReference>
<reference evidence="6 7" key="1">
    <citation type="journal article" date="2013" name="Curr. Biol.">
        <title>The Genome of the Foraminiferan Reticulomyxa filosa.</title>
        <authorList>
            <person name="Glockner G."/>
            <person name="Hulsmann N."/>
            <person name="Schleicher M."/>
            <person name="Noegel A.A."/>
            <person name="Eichinger L."/>
            <person name="Gallinger C."/>
            <person name="Pawlowski J."/>
            <person name="Sierra R."/>
            <person name="Euteneuer U."/>
            <person name="Pillet L."/>
            <person name="Moustafa A."/>
            <person name="Platzer M."/>
            <person name="Groth M."/>
            <person name="Szafranski K."/>
            <person name="Schliwa M."/>
        </authorList>
    </citation>
    <scope>NUCLEOTIDE SEQUENCE [LARGE SCALE GENOMIC DNA]</scope>
</reference>
<protein>
    <recommendedName>
        <fullName evidence="2">protein-tyrosine-phosphatase</fullName>
        <ecNumber evidence="2">3.1.3.48</ecNumber>
    </recommendedName>
</protein>
<dbReference type="PANTHER" id="PTHR10159:SF519">
    <property type="entry name" value="DUAL SPECIFICITY PROTEIN PHOSPHATASE MPK3"/>
    <property type="match status" value="1"/>
</dbReference>
<gene>
    <name evidence="6" type="ORF">RFI_31517</name>
</gene>
<evidence type="ECO:0000256" key="1">
    <source>
        <dbReference type="ARBA" id="ARBA00008601"/>
    </source>
</evidence>
<dbReference type="InterPro" id="IPR000340">
    <property type="entry name" value="Dual-sp_phosphatase_cat-dom"/>
</dbReference>
<dbReference type="InterPro" id="IPR029021">
    <property type="entry name" value="Prot-tyrosine_phosphatase-like"/>
</dbReference>
<evidence type="ECO:0000256" key="2">
    <source>
        <dbReference type="ARBA" id="ARBA00013064"/>
    </source>
</evidence>
<keyword evidence="7" id="KW-1185">Reference proteome</keyword>
<keyword evidence="3" id="KW-0378">Hydrolase</keyword>
<feature type="domain" description="Dual specificity phosphatase catalytic" evidence="5">
    <location>
        <begin position="51"/>
        <end position="157"/>
    </location>
</feature>
<comment type="caution">
    <text evidence="6">The sequence shown here is derived from an EMBL/GenBank/DDBJ whole genome shotgun (WGS) entry which is preliminary data.</text>
</comment>
<evidence type="ECO:0000256" key="4">
    <source>
        <dbReference type="ARBA" id="ARBA00022912"/>
    </source>
</evidence>
<proteinExistence type="inferred from homology"/>
<evidence type="ECO:0000259" key="5">
    <source>
        <dbReference type="Pfam" id="PF00782"/>
    </source>
</evidence>
<dbReference type="InterPro" id="IPR016130">
    <property type="entry name" value="Tyr_Pase_AS"/>
</dbReference>
<dbReference type="Gene3D" id="3.90.190.10">
    <property type="entry name" value="Protein tyrosine phosphatase superfamily"/>
    <property type="match status" value="1"/>
</dbReference>
<evidence type="ECO:0000313" key="6">
    <source>
        <dbReference type="EMBL" id="ETO05876.1"/>
    </source>
</evidence>
<comment type="similarity">
    <text evidence="1">Belongs to the protein-tyrosine phosphatase family. Non-receptor class dual specificity subfamily.</text>
</comment>
<dbReference type="GO" id="GO:0005737">
    <property type="term" value="C:cytoplasm"/>
    <property type="evidence" value="ECO:0007669"/>
    <property type="project" value="TreeGrafter"/>
</dbReference>
<dbReference type="GO" id="GO:0004725">
    <property type="term" value="F:protein tyrosine phosphatase activity"/>
    <property type="evidence" value="ECO:0007669"/>
    <property type="project" value="UniProtKB-EC"/>
</dbReference>
<dbReference type="SUPFAM" id="SSF52799">
    <property type="entry name" value="(Phosphotyrosine protein) phosphatases II"/>
    <property type="match status" value="1"/>
</dbReference>
<dbReference type="Pfam" id="PF00782">
    <property type="entry name" value="DSPc"/>
    <property type="match status" value="1"/>
</dbReference>
<dbReference type="EC" id="3.1.3.48" evidence="2"/>
<organism evidence="6 7">
    <name type="scientific">Reticulomyxa filosa</name>
    <dbReference type="NCBI Taxonomy" id="46433"/>
    <lineage>
        <taxon>Eukaryota</taxon>
        <taxon>Sar</taxon>
        <taxon>Rhizaria</taxon>
        <taxon>Retaria</taxon>
        <taxon>Foraminifera</taxon>
        <taxon>Monothalamids</taxon>
        <taxon>Reticulomyxidae</taxon>
        <taxon>Reticulomyxa</taxon>
    </lineage>
</organism>
<dbReference type="EMBL" id="ASPP01027699">
    <property type="protein sequence ID" value="ETO05876.1"/>
    <property type="molecule type" value="Genomic_DNA"/>
</dbReference>
<evidence type="ECO:0000256" key="3">
    <source>
        <dbReference type="ARBA" id="ARBA00022801"/>
    </source>
</evidence>
<dbReference type="AlphaFoldDB" id="X6LX27"/>
<keyword evidence="4" id="KW-0904">Protein phosphatase</keyword>